<evidence type="ECO:0000256" key="1">
    <source>
        <dbReference type="ARBA" id="ARBA00001933"/>
    </source>
</evidence>
<sequence>MSDTVLPTPLLEVLPNTFLKCEFLHPGRSHKARVARALIEDAERRGKVTRGGGTALIERTGGNLGIGLALEARIRGLELVLVTDPGYSRIKKEIAGRLGAKVVDRGVSHPDCADNEAAVQAILASAPSRFHYLNQFGNPANPAAHEQGTGAELLAQLIGRGHGRDTRVTLVSGLGTGATARGVSSALGQWFREVAVVGVEPPGCDLRAGRYGDHGLQGFAVGQPAPFFPVAELAAVVPVTDGEVAAAGTRLFAEHRVFVGPSSCANVAAVLKWPPASARDVVVSFLYDRGEDYE</sequence>
<organism evidence="4 5">
    <name type="scientific">Streptomyces roseirectus</name>
    <dbReference type="NCBI Taxonomy" id="2768066"/>
    <lineage>
        <taxon>Bacteria</taxon>
        <taxon>Bacillati</taxon>
        <taxon>Actinomycetota</taxon>
        <taxon>Actinomycetes</taxon>
        <taxon>Kitasatosporales</taxon>
        <taxon>Streptomycetaceae</taxon>
        <taxon>Streptomyces</taxon>
    </lineage>
</organism>
<dbReference type="EMBL" id="CP060828">
    <property type="protein sequence ID" value="QNP68120.1"/>
    <property type="molecule type" value="Genomic_DNA"/>
</dbReference>
<feature type="domain" description="Tryptophan synthase beta chain-like PALP" evidence="3">
    <location>
        <begin position="3"/>
        <end position="283"/>
    </location>
</feature>
<dbReference type="SUPFAM" id="SSF53686">
    <property type="entry name" value="Tryptophan synthase beta subunit-like PLP-dependent enzymes"/>
    <property type="match status" value="1"/>
</dbReference>
<reference evidence="4 5" key="1">
    <citation type="submission" date="2020-08" db="EMBL/GenBank/DDBJ databases">
        <title>A novel species.</title>
        <authorList>
            <person name="Gao J."/>
        </authorList>
    </citation>
    <scope>NUCLEOTIDE SEQUENCE [LARGE SCALE GENOMIC DNA]</scope>
    <source>
        <strain evidence="4 5">CRXT-G-22</strain>
    </source>
</reference>
<dbReference type="InterPro" id="IPR001926">
    <property type="entry name" value="TrpB-like_PALP"/>
</dbReference>
<evidence type="ECO:0000313" key="5">
    <source>
        <dbReference type="Proteomes" id="UP000516052"/>
    </source>
</evidence>
<keyword evidence="2" id="KW-0663">Pyridoxal phosphate</keyword>
<protein>
    <submittedName>
        <fullName evidence="4">Pyridoxal-phosphate dependent enzyme</fullName>
    </submittedName>
</protein>
<dbReference type="Gene3D" id="3.40.50.1100">
    <property type="match status" value="2"/>
</dbReference>
<name>A0A7H0I5Q4_9ACTN</name>
<dbReference type="Pfam" id="PF00291">
    <property type="entry name" value="PALP"/>
    <property type="match status" value="1"/>
</dbReference>
<dbReference type="InterPro" id="IPR036052">
    <property type="entry name" value="TrpB-like_PALP_sf"/>
</dbReference>
<keyword evidence="5" id="KW-1185">Reference proteome</keyword>
<dbReference type="AlphaFoldDB" id="A0A7H0I5Q4"/>
<dbReference type="GO" id="GO:1901605">
    <property type="term" value="P:alpha-amino acid metabolic process"/>
    <property type="evidence" value="ECO:0007669"/>
    <property type="project" value="UniProtKB-ARBA"/>
</dbReference>
<dbReference type="KEGG" id="sroi:IAG44_00625"/>
<dbReference type="Proteomes" id="UP000516052">
    <property type="component" value="Chromosome"/>
</dbReference>
<gene>
    <name evidence="4" type="ORF">IAG44_00625</name>
</gene>
<dbReference type="PANTHER" id="PTHR10314">
    <property type="entry name" value="CYSTATHIONINE BETA-SYNTHASE"/>
    <property type="match status" value="1"/>
</dbReference>
<dbReference type="RefSeq" id="WP_187745163.1">
    <property type="nucleotide sequence ID" value="NZ_CP060828.1"/>
</dbReference>
<proteinExistence type="predicted"/>
<evidence type="ECO:0000256" key="2">
    <source>
        <dbReference type="ARBA" id="ARBA00022898"/>
    </source>
</evidence>
<accession>A0A7H0I5Q4</accession>
<dbReference type="InterPro" id="IPR050214">
    <property type="entry name" value="Cys_Synth/Cystath_Beta-Synth"/>
</dbReference>
<evidence type="ECO:0000313" key="4">
    <source>
        <dbReference type="EMBL" id="QNP68120.1"/>
    </source>
</evidence>
<comment type="cofactor">
    <cofactor evidence="1">
        <name>pyridoxal 5'-phosphate</name>
        <dbReference type="ChEBI" id="CHEBI:597326"/>
    </cofactor>
</comment>
<evidence type="ECO:0000259" key="3">
    <source>
        <dbReference type="Pfam" id="PF00291"/>
    </source>
</evidence>